<dbReference type="Proteomes" id="UP000013248">
    <property type="component" value="Unassembled WGS sequence"/>
</dbReference>
<name>N9LWZ9_9GAMM</name>
<organism evidence="1 2">
    <name type="scientific">Acinetobacter modestus</name>
    <dbReference type="NCBI Taxonomy" id="1776740"/>
    <lineage>
        <taxon>Bacteria</taxon>
        <taxon>Pseudomonadati</taxon>
        <taxon>Pseudomonadota</taxon>
        <taxon>Gammaproteobacteria</taxon>
        <taxon>Moraxellales</taxon>
        <taxon>Moraxellaceae</taxon>
        <taxon>Acinetobacter</taxon>
    </lineage>
</organism>
<reference evidence="1 2" key="1">
    <citation type="submission" date="2013-02" db="EMBL/GenBank/DDBJ databases">
        <title>The Genome Sequence of Acinetobacter sp. ANC 3862.</title>
        <authorList>
            <consortium name="The Broad Institute Genome Sequencing Platform"/>
            <consortium name="The Broad Institute Genome Sequencing Center for Infectious Disease"/>
            <person name="Cerqueira G."/>
            <person name="Feldgarden M."/>
            <person name="Courvalin P."/>
            <person name="Perichon B."/>
            <person name="Grillot-Courvalin C."/>
            <person name="Clermont D."/>
            <person name="Rocha E."/>
            <person name="Yoon E.-J."/>
            <person name="Nemec A."/>
            <person name="Walker B."/>
            <person name="Young S.K."/>
            <person name="Zeng Q."/>
            <person name="Gargeya S."/>
            <person name="Fitzgerald M."/>
            <person name="Haas B."/>
            <person name="Abouelleil A."/>
            <person name="Alvarado L."/>
            <person name="Arachchi H.M."/>
            <person name="Berlin A.M."/>
            <person name="Chapman S.B."/>
            <person name="Dewar J."/>
            <person name="Goldberg J."/>
            <person name="Griggs A."/>
            <person name="Gujja S."/>
            <person name="Hansen M."/>
            <person name="Howarth C."/>
            <person name="Imamovic A."/>
            <person name="Larimer J."/>
            <person name="McCowan C."/>
            <person name="Murphy C."/>
            <person name="Neiman D."/>
            <person name="Pearson M."/>
            <person name="Priest M."/>
            <person name="Roberts A."/>
            <person name="Saif S."/>
            <person name="Shea T."/>
            <person name="Sisk P."/>
            <person name="Sykes S."/>
            <person name="Wortman J."/>
            <person name="Nusbaum C."/>
            <person name="Birren B."/>
        </authorList>
    </citation>
    <scope>NUCLEOTIDE SEQUENCE [LARGE SCALE GENOMIC DNA]</scope>
    <source>
        <strain evidence="1 2">ANC 3862</strain>
    </source>
</reference>
<dbReference type="RefSeq" id="WP_005216894.1">
    <property type="nucleotide sequence ID" value="NZ_KB850089.1"/>
</dbReference>
<gene>
    <name evidence="1" type="ORF">F900_01842</name>
</gene>
<evidence type="ECO:0000313" key="2">
    <source>
        <dbReference type="Proteomes" id="UP000013248"/>
    </source>
</evidence>
<comment type="caution">
    <text evidence="1">The sequence shown here is derived from an EMBL/GenBank/DDBJ whole genome shotgun (WGS) entry which is preliminary data.</text>
</comment>
<proteinExistence type="predicted"/>
<dbReference type="STRING" id="1217705.F900_01842"/>
<dbReference type="PATRIC" id="fig|1217705.3.peg.1792"/>
<dbReference type="EMBL" id="APRP01000018">
    <property type="protein sequence ID" value="ENX00858.1"/>
    <property type="molecule type" value="Genomic_DNA"/>
</dbReference>
<dbReference type="AlphaFoldDB" id="N9LWZ9"/>
<sequence length="55" mass="6474">MNAEQFIQRYGLENAEQYIAEYELNGFDGYEVYAPIVDITELKQTINNRKIEVTQ</sequence>
<accession>N9LWZ9</accession>
<protein>
    <submittedName>
        <fullName evidence="1">Uncharacterized protein</fullName>
    </submittedName>
</protein>
<evidence type="ECO:0000313" key="1">
    <source>
        <dbReference type="EMBL" id="ENX00858.1"/>
    </source>
</evidence>
<dbReference type="HOGENOM" id="CLU_3021359_0_0_6"/>